<evidence type="ECO:0000313" key="2">
    <source>
        <dbReference type="Proteomes" id="UP001055879"/>
    </source>
</evidence>
<reference evidence="1 2" key="2">
    <citation type="journal article" date="2022" name="Mol. Ecol. Resour.">
        <title>The genomes of chicory, endive, great burdock and yacon provide insights into Asteraceae paleo-polyploidization history and plant inulin production.</title>
        <authorList>
            <person name="Fan W."/>
            <person name="Wang S."/>
            <person name="Wang H."/>
            <person name="Wang A."/>
            <person name="Jiang F."/>
            <person name="Liu H."/>
            <person name="Zhao H."/>
            <person name="Xu D."/>
            <person name="Zhang Y."/>
        </authorList>
    </citation>
    <scope>NUCLEOTIDE SEQUENCE [LARGE SCALE GENOMIC DNA]</scope>
    <source>
        <strain evidence="2">cv. Niubang</strain>
    </source>
</reference>
<gene>
    <name evidence="1" type="ORF">L6452_05135</name>
</gene>
<reference evidence="2" key="1">
    <citation type="journal article" date="2022" name="Mol. Ecol. Resour.">
        <title>The genomes of chicory, endive, great burdock and yacon provide insights into Asteraceae palaeo-polyploidization history and plant inulin production.</title>
        <authorList>
            <person name="Fan W."/>
            <person name="Wang S."/>
            <person name="Wang H."/>
            <person name="Wang A."/>
            <person name="Jiang F."/>
            <person name="Liu H."/>
            <person name="Zhao H."/>
            <person name="Xu D."/>
            <person name="Zhang Y."/>
        </authorList>
    </citation>
    <scope>NUCLEOTIDE SEQUENCE [LARGE SCALE GENOMIC DNA]</scope>
    <source>
        <strain evidence="2">cv. Niubang</strain>
    </source>
</reference>
<organism evidence="1 2">
    <name type="scientific">Arctium lappa</name>
    <name type="common">Greater burdock</name>
    <name type="synonym">Lappa major</name>
    <dbReference type="NCBI Taxonomy" id="4217"/>
    <lineage>
        <taxon>Eukaryota</taxon>
        <taxon>Viridiplantae</taxon>
        <taxon>Streptophyta</taxon>
        <taxon>Embryophyta</taxon>
        <taxon>Tracheophyta</taxon>
        <taxon>Spermatophyta</taxon>
        <taxon>Magnoliopsida</taxon>
        <taxon>eudicotyledons</taxon>
        <taxon>Gunneridae</taxon>
        <taxon>Pentapetalae</taxon>
        <taxon>asterids</taxon>
        <taxon>campanulids</taxon>
        <taxon>Asterales</taxon>
        <taxon>Asteraceae</taxon>
        <taxon>Carduoideae</taxon>
        <taxon>Cardueae</taxon>
        <taxon>Arctiinae</taxon>
        <taxon>Arctium</taxon>
    </lineage>
</organism>
<proteinExistence type="predicted"/>
<dbReference type="EMBL" id="CM042048">
    <property type="protein sequence ID" value="KAI3757594.1"/>
    <property type="molecule type" value="Genomic_DNA"/>
</dbReference>
<comment type="caution">
    <text evidence="1">The sequence shown here is derived from an EMBL/GenBank/DDBJ whole genome shotgun (WGS) entry which is preliminary data.</text>
</comment>
<sequence length="73" mass="8277">MLALELFTAGRENKGFRFIRRRRRGSGPERDRSLRAWVVGAGNGGAVLTEYQKKKKRRGSDGELERVVRVGNC</sequence>
<evidence type="ECO:0000313" key="1">
    <source>
        <dbReference type="EMBL" id="KAI3757594.1"/>
    </source>
</evidence>
<keyword evidence="2" id="KW-1185">Reference proteome</keyword>
<name>A0ACB9EF89_ARCLA</name>
<dbReference type="Proteomes" id="UP001055879">
    <property type="component" value="Linkage Group LG02"/>
</dbReference>
<accession>A0ACB9EF89</accession>
<protein>
    <submittedName>
        <fullName evidence="1">Uncharacterized protein</fullName>
    </submittedName>
</protein>